<evidence type="ECO:0000256" key="1">
    <source>
        <dbReference type="SAM" id="MobiDB-lite"/>
    </source>
</evidence>
<accession>A0A0T5NZ01</accession>
<protein>
    <submittedName>
        <fullName evidence="3">Photosystem reaction center subunit H</fullName>
    </submittedName>
</protein>
<sequence length="135" mass="14944">MNDSDSSMAWDKSSAEMSQMQGELIRSRDITGGAVYTTNEANDEGEAWEMAEYSEVGSDWNQIGEIEDLVMSQDGKLTGIVVEVGGFLDIGDKHVLLSVKDAKLVPVDDMSYTFVTKFNEEEIEAMNGVDEAFWN</sequence>
<evidence type="ECO:0000313" key="3">
    <source>
        <dbReference type="EMBL" id="KRS14114.1"/>
    </source>
</evidence>
<feature type="region of interest" description="Disordered" evidence="1">
    <location>
        <begin position="1"/>
        <end position="22"/>
    </location>
</feature>
<evidence type="ECO:0000313" key="4">
    <source>
        <dbReference type="Proteomes" id="UP000051295"/>
    </source>
</evidence>
<proteinExistence type="predicted"/>
<feature type="domain" description="PRC-barrel" evidence="2">
    <location>
        <begin position="61"/>
        <end position="103"/>
    </location>
</feature>
<dbReference type="InterPro" id="IPR027275">
    <property type="entry name" value="PRC-brl_dom"/>
</dbReference>
<dbReference type="PATRIC" id="fig|1641875.4.peg.3088"/>
<dbReference type="SUPFAM" id="SSF50346">
    <property type="entry name" value="PRC-barrel domain"/>
    <property type="match status" value="1"/>
</dbReference>
<organism evidence="3 4">
    <name type="scientific">Roseovarius atlanticus</name>
    <dbReference type="NCBI Taxonomy" id="1641875"/>
    <lineage>
        <taxon>Bacteria</taxon>
        <taxon>Pseudomonadati</taxon>
        <taxon>Pseudomonadota</taxon>
        <taxon>Alphaproteobacteria</taxon>
        <taxon>Rhodobacterales</taxon>
        <taxon>Roseobacteraceae</taxon>
        <taxon>Roseovarius</taxon>
    </lineage>
</organism>
<dbReference type="Proteomes" id="UP000051295">
    <property type="component" value="Unassembled WGS sequence"/>
</dbReference>
<dbReference type="EMBL" id="LAXJ01000003">
    <property type="protein sequence ID" value="KRS14114.1"/>
    <property type="molecule type" value="Genomic_DNA"/>
</dbReference>
<dbReference type="STRING" id="1641875.XM53_05320"/>
<keyword evidence="4" id="KW-1185">Reference proteome</keyword>
<comment type="caution">
    <text evidence="3">The sequence shown here is derived from an EMBL/GenBank/DDBJ whole genome shotgun (WGS) entry which is preliminary data.</text>
</comment>
<name>A0A0T5NZ01_9RHOB</name>
<gene>
    <name evidence="3" type="ORF">XM53_05320</name>
</gene>
<dbReference type="AlphaFoldDB" id="A0A0T5NZ01"/>
<reference evidence="3 4" key="1">
    <citation type="submission" date="2015-04" db="EMBL/GenBank/DDBJ databases">
        <title>The draft genome sequence of Roseovarius sp.R12b.</title>
        <authorList>
            <person name="Li G."/>
            <person name="Lai Q."/>
            <person name="Shao Z."/>
            <person name="Yan P."/>
        </authorList>
    </citation>
    <scope>NUCLEOTIDE SEQUENCE [LARGE SCALE GENOMIC DNA]</scope>
    <source>
        <strain evidence="3 4">R12B</strain>
    </source>
</reference>
<dbReference type="Pfam" id="PF05239">
    <property type="entry name" value="PRC"/>
    <property type="match status" value="1"/>
</dbReference>
<dbReference type="InterPro" id="IPR011033">
    <property type="entry name" value="PRC_barrel-like_sf"/>
</dbReference>
<dbReference type="Gene3D" id="2.30.30.240">
    <property type="entry name" value="PRC-barrel domain"/>
    <property type="match status" value="1"/>
</dbReference>
<evidence type="ECO:0000259" key="2">
    <source>
        <dbReference type="Pfam" id="PF05239"/>
    </source>
</evidence>